<dbReference type="EMBL" id="JAGDYL010000027">
    <property type="protein sequence ID" value="MBO1806275.1"/>
    <property type="molecule type" value="Genomic_DNA"/>
</dbReference>
<organism evidence="5 6">
    <name type="scientific">Leucobacter ruminantium</name>
    <dbReference type="NCBI Taxonomy" id="1289170"/>
    <lineage>
        <taxon>Bacteria</taxon>
        <taxon>Bacillati</taxon>
        <taxon>Actinomycetota</taxon>
        <taxon>Actinomycetes</taxon>
        <taxon>Micrococcales</taxon>
        <taxon>Microbacteriaceae</taxon>
        <taxon>Leucobacter</taxon>
    </lineage>
</organism>
<dbReference type="GO" id="GO:0003677">
    <property type="term" value="F:DNA binding"/>
    <property type="evidence" value="ECO:0007669"/>
    <property type="project" value="UniProtKB-KW"/>
</dbReference>
<dbReference type="SUPFAM" id="SSF46785">
    <property type="entry name" value="Winged helix' DNA-binding domain"/>
    <property type="match status" value="1"/>
</dbReference>
<protein>
    <submittedName>
        <fullName evidence="5">GntR family transcriptional regulator</fullName>
    </submittedName>
</protein>
<dbReference type="AlphaFoldDB" id="A0A939LX12"/>
<dbReference type="RefSeq" id="WP_208046738.1">
    <property type="nucleotide sequence ID" value="NZ_JAGDYL010000027.1"/>
</dbReference>
<dbReference type="InterPro" id="IPR036388">
    <property type="entry name" value="WH-like_DNA-bd_sf"/>
</dbReference>
<gene>
    <name evidence="5" type="ORF">J4H91_13255</name>
</gene>
<dbReference type="InterPro" id="IPR000524">
    <property type="entry name" value="Tscrpt_reg_HTH_GntR"/>
</dbReference>
<dbReference type="Pfam" id="PF00392">
    <property type="entry name" value="GntR"/>
    <property type="match status" value="1"/>
</dbReference>
<keyword evidence="6" id="KW-1185">Reference proteome</keyword>
<evidence type="ECO:0000256" key="1">
    <source>
        <dbReference type="ARBA" id="ARBA00023015"/>
    </source>
</evidence>
<keyword evidence="3" id="KW-0804">Transcription</keyword>
<proteinExistence type="predicted"/>
<keyword evidence="2" id="KW-0238">DNA-binding</keyword>
<evidence type="ECO:0000313" key="6">
    <source>
        <dbReference type="Proteomes" id="UP000664398"/>
    </source>
</evidence>
<evidence type="ECO:0000256" key="2">
    <source>
        <dbReference type="ARBA" id="ARBA00023125"/>
    </source>
</evidence>
<dbReference type="PROSITE" id="PS50949">
    <property type="entry name" value="HTH_GNTR"/>
    <property type="match status" value="1"/>
</dbReference>
<dbReference type="CDD" id="cd07377">
    <property type="entry name" value="WHTH_GntR"/>
    <property type="match status" value="1"/>
</dbReference>
<feature type="domain" description="HTH gntR-type" evidence="4">
    <location>
        <begin position="14"/>
        <end position="82"/>
    </location>
</feature>
<sequence>MPQFELQIDPAVSLAPYEQLRDRVVALIVSGELAPGAKLPPVRSLAAELGLAANTVARAYRELESSGFVQTRGRNGTIVAPDLGEAETHERALALTREYVAAMAALGIEGDRLADYLRRA</sequence>
<evidence type="ECO:0000313" key="5">
    <source>
        <dbReference type="EMBL" id="MBO1806275.1"/>
    </source>
</evidence>
<comment type="caution">
    <text evidence="5">The sequence shown here is derived from an EMBL/GenBank/DDBJ whole genome shotgun (WGS) entry which is preliminary data.</text>
</comment>
<dbReference type="PANTHER" id="PTHR38445:SF9">
    <property type="entry name" value="HTH-TYPE TRANSCRIPTIONAL REPRESSOR YTRA"/>
    <property type="match status" value="1"/>
</dbReference>
<accession>A0A939LX12</accession>
<name>A0A939LX12_9MICO</name>
<dbReference type="Gene3D" id="1.10.10.10">
    <property type="entry name" value="Winged helix-like DNA-binding domain superfamily/Winged helix DNA-binding domain"/>
    <property type="match status" value="1"/>
</dbReference>
<evidence type="ECO:0000259" key="4">
    <source>
        <dbReference type="PROSITE" id="PS50949"/>
    </source>
</evidence>
<evidence type="ECO:0000256" key="3">
    <source>
        <dbReference type="ARBA" id="ARBA00023163"/>
    </source>
</evidence>
<dbReference type="GO" id="GO:0003700">
    <property type="term" value="F:DNA-binding transcription factor activity"/>
    <property type="evidence" value="ECO:0007669"/>
    <property type="project" value="InterPro"/>
</dbReference>
<dbReference type="Proteomes" id="UP000664398">
    <property type="component" value="Unassembled WGS sequence"/>
</dbReference>
<reference evidence="5" key="1">
    <citation type="submission" date="2021-03" db="EMBL/GenBank/DDBJ databases">
        <title>Leucobacter chromiisoli sp. nov., isolated from chromium-containing soil of chemical plant.</title>
        <authorList>
            <person name="Xu Z."/>
        </authorList>
    </citation>
    <scope>NUCLEOTIDE SEQUENCE</scope>
    <source>
        <strain evidence="5">A2</strain>
    </source>
</reference>
<dbReference type="SMART" id="SM00345">
    <property type="entry name" value="HTH_GNTR"/>
    <property type="match status" value="1"/>
</dbReference>
<dbReference type="PANTHER" id="PTHR38445">
    <property type="entry name" value="HTH-TYPE TRANSCRIPTIONAL REPRESSOR YTRA"/>
    <property type="match status" value="1"/>
</dbReference>
<keyword evidence="1" id="KW-0805">Transcription regulation</keyword>
<dbReference type="InterPro" id="IPR036390">
    <property type="entry name" value="WH_DNA-bd_sf"/>
</dbReference>